<dbReference type="SUPFAM" id="SSF48371">
    <property type="entry name" value="ARM repeat"/>
    <property type="match status" value="1"/>
</dbReference>
<protein>
    <submittedName>
        <fullName evidence="1">Uncharacterized protein</fullName>
    </submittedName>
</protein>
<name>A0A2M7FZ83_9BACT</name>
<evidence type="ECO:0000313" key="2">
    <source>
        <dbReference type="Proteomes" id="UP000231019"/>
    </source>
</evidence>
<dbReference type="Proteomes" id="UP000231019">
    <property type="component" value="Unassembled WGS sequence"/>
</dbReference>
<gene>
    <name evidence="1" type="ORF">COW36_21135</name>
</gene>
<comment type="caution">
    <text evidence="1">The sequence shown here is derived from an EMBL/GenBank/DDBJ whole genome shotgun (WGS) entry which is preliminary data.</text>
</comment>
<sequence>MIMPKKKQSGGATAQGGFEYQDKLAAWFAVQILAEKNVQPLWELPSDRVLEQLYCESDEPIDDLKLVTSQQDLIYIQAKHSINLETTSTSELASVANQFVEQYFSILQSAQLTPFNKSRFILATSSCSPGTVRLNLKKALDKVRGLTGSETVQNLYSKISKDQEAALKTFCSHLNQSWKDKKGTLPSQNELTKILQLSWVQIFNLDTSEHNEIEALNLLRQVVLQEPDQADDAWKQLLALCKQRSILRGGLDQHALQEEFLRSGKLLQTVRSFQRDIEKLRSISQRAYNELKEKSCIFLDETHENNLNIQRSSSAALIDAATTYPYLLVVGDPGAGKSGAIFDLVTKLKHTAQPYLLFLADQFEAASLPSLQQEIGLEHPIEAILENWPTSPKFLIIDAMDAARTAESQATFRLLIKNKNLLETHHWKVIVSIRKFDLRYSDALRQIFRGTPPERVFVDSEFSKVSHINIPRLTNFELDSLARQHSKIHQFIQALQTDSKLYELCKNLFNFKLIAQLLENDVEIDKLALFESRLELLDLYWNQVVIGNFSDSRARESVLAQLTNTMVSEQRMRVLDESSPISSGPLVYLLQRNVLSESVQRSIKHLSFSHHIIFDYAIFRLFLMRLKDEDLINALSEPAKLLFIRPSLLMFFQDLWRQDKENFWGISFQLQASSQASGIAKTIPAMTISESPYCLVDYHPLIFKLASPIETEMSIADEMLKHLIGALLVAKKNNDSFDILSWSQFIEVASRHERKEVFVHASQLLRLICQQAKNLPSSEPALQNAGISARRLLAWAWRQPEVNLFFSTEGIRNVCWTFHSNSTESDTLLRQAIRMPHIQQYGSKELFWIANGLKNFYEISPEFAKDLYIKVFEYTETSTEVSSIGPPSQILGLHSTVKQDYEGVRYSLAKDFNSFLEKCPLEATEALIHIVSYYAQTEHHTKDEPIRDFYFKGTTAKIAYDHSYIWDYGDTYDRDSAKKILISFENYILSLSTSGNIELLYKLLLFLTHNNVQAVLWKRLIEWGAKSPVAIGLFIKELTWTPELFIAPDTSYALGQLILILHPTLEREDRQKIEQTILSIPLYGAGILHEPERARNKFITCLIPENIQSEEIKELLNDPSQKFIPNTPLFSSSRFQPIDEDDEDYEFFFGTSRSKKSPEDQETVRLKQFNKDLQSMMSAYQSGSITHATLSIELPIKLGELFTFLKNFNHDTNTEGSLEQAWSNLTEGCFTLLANEDVSQLLQPNDLELIKKILLLSQGLPREEDWERVNKQFDESSLYSSTPLVSTTRAITFLVRHKLYMQDKDLLDAIQVFAQDPDPSIRYQLLSYLINIYRDHQNLFWEILEGFFQHETCIKVFYGLNPWIINLAKLHPNRIESMTEVLFNHIQPETSESSEKVRETCLFIHLWLYIFNNKRMSQFLGDSIQLLPQYSEEFRGLIFSLRKQLTNQEAGIQSKLKLFFKEVLSRLLASWQESLVQSDDSSTGLQIRTNIIGVADQIAAQFYFASENLVKSSKNSNLSENEPDINLPLQSLLEHIGEFLVELTTFRHPSIIHHLIELLENCIHVDPALVFHHLSYILGKSEGGGYEYEWQAKDTIIKILNKLFADHRYVLQDSANQASLIQILDLFVNAGWLEARELTYQLEEVLR</sequence>
<proteinExistence type="predicted"/>
<accession>A0A2M7FZ83</accession>
<dbReference type="EMBL" id="PFFQ01000059">
    <property type="protein sequence ID" value="PIW14545.1"/>
    <property type="molecule type" value="Genomic_DNA"/>
</dbReference>
<reference evidence="1 2" key="1">
    <citation type="submission" date="2017-09" db="EMBL/GenBank/DDBJ databases">
        <title>Depth-based differentiation of microbial function through sediment-hosted aquifers and enrichment of novel symbionts in the deep terrestrial subsurface.</title>
        <authorList>
            <person name="Probst A.J."/>
            <person name="Ladd B."/>
            <person name="Jarett J.K."/>
            <person name="Geller-Mcgrath D.E."/>
            <person name="Sieber C.M."/>
            <person name="Emerson J.B."/>
            <person name="Anantharaman K."/>
            <person name="Thomas B.C."/>
            <person name="Malmstrom R."/>
            <person name="Stieglmeier M."/>
            <person name="Klingl A."/>
            <person name="Woyke T."/>
            <person name="Ryan C.M."/>
            <person name="Banfield J.F."/>
        </authorList>
    </citation>
    <scope>NUCLEOTIDE SEQUENCE [LARGE SCALE GENOMIC DNA]</scope>
    <source>
        <strain evidence="1">CG17_big_fil_post_rev_8_21_14_2_50_48_46</strain>
    </source>
</reference>
<organism evidence="1 2">
    <name type="scientific">bacterium (Candidatus Blackallbacteria) CG17_big_fil_post_rev_8_21_14_2_50_48_46</name>
    <dbReference type="NCBI Taxonomy" id="2014261"/>
    <lineage>
        <taxon>Bacteria</taxon>
        <taxon>Candidatus Blackallbacteria</taxon>
    </lineage>
</organism>
<dbReference type="InterPro" id="IPR016024">
    <property type="entry name" value="ARM-type_fold"/>
</dbReference>
<evidence type="ECO:0000313" key="1">
    <source>
        <dbReference type="EMBL" id="PIW14545.1"/>
    </source>
</evidence>